<evidence type="ECO:0000313" key="3">
    <source>
        <dbReference type="Proteomes" id="UP000054289"/>
    </source>
</evidence>
<name>A0A0L7K8S7_PLAFX</name>
<sequence length="179" mass="20824">MFLKMKCLIFCFSIFLLLTLSLCSTHKEQKYCNSTHRGILKYHKKKDNNEYVTVSAILKNNALELFKGSKFFEKFSLYDIITPIVILSTDVECLTLNFVNDDSVILCCDTEESINNWWLYLTKQILCLHKGELRNENDNKTLEEEQNNIINNNNLNEVSINITEDDLDNIPNVLIKTES</sequence>
<evidence type="ECO:0000313" key="2">
    <source>
        <dbReference type="EMBL" id="KOB59803.1"/>
    </source>
</evidence>
<dbReference type="AlphaFoldDB" id="A0A0L7K8S7"/>
<gene>
    <name evidence="2" type="ORF">PFHG_01521</name>
</gene>
<dbReference type="SUPFAM" id="SSF50729">
    <property type="entry name" value="PH domain-like"/>
    <property type="match status" value="1"/>
</dbReference>
<reference evidence="2 3" key="1">
    <citation type="submission" date="2006-03" db="EMBL/GenBank/DDBJ databases">
        <title>Annotation of Plasmodium falciparum HB3.</title>
        <authorList>
            <consortium name="The Broad Institute Genome Sequencing Platform"/>
            <person name="Volkman S.K."/>
            <person name="Neafsey D.E."/>
            <person name="Dash A.P."/>
            <person name="Chitnis C.E."/>
            <person name="Hartl D.L."/>
            <person name="Young S.K."/>
            <person name="Zeng Q."/>
            <person name="Koehrsen M."/>
            <person name="Alvarado L."/>
            <person name="Berlin A."/>
            <person name="Borenstein D."/>
            <person name="Chapman S.B."/>
            <person name="Chen Z."/>
            <person name="Engels R."/>
            <person name="Freedman E."/>
            <person name="Gellesch M."/>
            <person name="Goldberg J."/>
            <person name="Griggs A."/>
            <person name="Gujja S."/>
            <person name="Heilman E.R."/>
            <person name="Heiman D.I."/>
            <person name="Howarth C."/>
            <person name="Jen D."/>
            <person name="Larson L."/>
            <person name="Mehta T."/>
            <person name="Neiman D."/>
            <person name="Park D."/>
            <person name="Pearson M."/>
            <person name="Roberts A."/>
            <person name="Saif S."/>
            <person name="Shea T."/>
            <person name="Shenoy N."/>
            <person name="Sisk P."/>
            <person name="Stolte C."/>
            <person name="Sykes S."/>
            <person name="Walk T."/>
            <person name="White J."/>
            <person name="Yandava C."/>
            <person name="Haas B."/>
            <person name="Henn M.R."/>
            <person name="Nusbaum C."/>
            <person name="Birren B."/>
        </authorList>
    </citation>
    <scope>NUCLEOTIDE SEQUENCE [LARGE SCALE GENOMIC DNA]</scope>
    <source>
        <strain evidence="2">HB3</strain>
    </source>
</reference>
<dbReference type="OMA" id="ECINNWW"/>
<dbReference type="OrthoDB" id="361772at2759"/>
<dbReference type="EMBL" id="CH671945">
    <property type="protein sequence ID" value="KOB59803.1"/>
    <property type="molecule type" value="Genomic_DNA"/>
</dbReference>
<feature type="signal peptide" evidence="1">
    <location>
        <begin position="1"/>
        <end position="23"/>
    </location>
</feature>
<reference evidence="3" key="2">
    <citation type="submission" date="2006-03" db="EMBL/GenBank/DDBJ databases">
        <title>The genome sequence of the Plasmodium falciparum HB3.</title>
        <authorList>
            <consortium name="The Broad Institute Genome Sequencing Platform"/>
            <person name="Birren B."/>
            <person name="Lander E."/>
            <person name="Galagan J."/>
            <person name="Nusbaum C."/>
            <person name="Devon K."/>
            <person name="Henn M."/>
            <person name="Jaffe D."/>
            <person name="Butler J."/>
            <person name="Alvarez P."/>
            <person name="Gnerre S."/>
            <person name="Grabherr M."/>
            <person name="Kleber M."/>
            <person name="Mauceli E."/>
            <person name="Brockman W."/>
            <person name="MacCallum I.A."/>
            <person name="Rounsley S."/>
            <person name="Young S."/>
            <person name="LaButti K."/>
            <person name="Pushparaj V."/>
            <person name="DeCaprio D."/>
            <person name="Crawford M."/>
            <person name="Koehrsen M."/>
            <person name="Engels R."/>
            <person name="Montgomery P."/>
            <person name="Pearson M."/>
            <person name="Howarth C."/>
            <person name="Larson L."/>
            <person name="Luoma S."/>
            <person name="White J."/>
            <person name="Kodira C."/>
            <person name="Zeng Q."/>
            <person name="Oleary S."/>
            <person name="Yandava C."/>
            <person name="Alvarado L."/>
            <person name="Wirth D."/>
            <person name="Volkman S."/>
            <person name="Hartl D."/>
        </authorList>
    </citation>
    <scope>NUCLEOTIDE SEQUENCE [LARGE SCALE GENOMIC DNA]</scope>
</reference>
<evidence type="ECO:0000256" key="1">
    <source>
        <dbReference type="SAM" id="SignalP"/>
    </source>
</evidence>
<dbReference type="KEGG" id="pfh:PFHG_01521"/>
<feature type="chain" id="PRO_5005572351" description="PH domain-containing protein" evidence="1">
    <location>
        <begin position="24"/>
        <end position="179"/>
    </location>
</feature>
<dbReference type="Proteomes" id="UP000054289">
    <property type="component" value="Unassembled WGS sequence"/>
</dbReference>
<proteinExistence type="predicted"/>
<evidence type="ECO:0008006" key="4">
    <source>
        <dbReference type="Google" id="ProtNLM"/>
    </source>
</evidence>
<organism evidence="2 3">
    <name type="scientific">Plasmodium falciparum (isolate HB3)</name>
    <dbReference type="NCBI Taxonomy" id="137071"/>
    <lineage>
        <taxon>Eukaryota</taxon>
        <taxon>Sar</taxon>
        <taxon>Alveolata</taxon>
        <taxon>Apicomplexa</taxon>
        <taxon>Aconoidasida</taxon>
        <taxon>Haemosporida</taxon>
        <taxon>Plasmodiidae</taxon>
        <taxon>Plasmodium</taxon>
        <taxon>Plasmodium (Laverania)</taxon>
    </lineage>
</organism>
<accession>A0A0L7K8S7</accession>
<protein>
    <recommendedName>
        <fullName evidence="4">PH domain-containing protein</fullName>
    </recommendedName>
</protein>
<keyword evidence="1" id="KW-0732">Signal</keyword>